<protein>
    <submittedName>
        <fullName evidence="3">Exonuclease SbcCD subunit D</fullName>
    </submittedName>
</protein>
<keyword evidence="3" id="KW-0540">Nuclease</keyword>
<dbReference type="InterPro" id="IPR029052">
    <property type="entry name" value="Metallo-depent_PP-like"/>
</dbReference>
<dbReference type="PIRSF" id="PIRSF033091">
    <property type="entry name" value="Pesterase_YhaO"/>
    <property type="match status" value="1"/>
</dbReference>
<dbReference type="EMBL" id="JBHLVZ010000110">
    <property type="protein sequence ID" value="MFC0389364.1"/>
    <property type="molecule type" value="Genomic_DNA"/>
</dbReference>
<feature type="domain" description="Calcineurin-like phosphoesterase" evidence="2">
    <location>
        <begin position="20"/>
        <end position="213"/>
    </location>
</feature>
<dbReference type="PANTHER" id="PTHR30337:SF7">
    <property type="entry name" value="PHOSPHOESTERASE"/>
    <property type="match status" value="1"/>
</dbReference>
<evidence type="ECO:0000313" key="4">
    <source>
        <dbReference type="Proteomes" id="UP001589789"/>
    </source>
</evidence>
<sequence length="442" mass="47419">MHPRSPGVPATQHGRALNSFRFLHAADLHLDSPLRGLGGDAPAARIRRATRDALDNLVALAIAEAVDFVVVAGDLYDGDWPDFRTGQVLVAAFARLTRAGIRVVAIRGNHDAESVLTRSLRLPEGATLLRADRPDTVDWPEFAVVLHGQSFGTRDVQSNLAQSYPAPVANRFNIGLLHTAATGRPGHASYAPCTVEQLAAHGYDYWALGHIHAREEVLREPWIVFPGNLQGRHVNETGAKGASLVNVQHGRVVSVEHRALDVVRWERLVVDCEGAADEDAVLERCRRAIGTALDGAEGRLLALRLRLEGPCPAHAALARDPAALRQKLIAAGLEVAEAGAFWLEEVRVATRSMLDLDALRAREDAVGRLVHAIEALAADPSAAAGPGESARAYAGAMLDRGAGRLRQALGENHPAVLAAEGRLPPELLHRARDLLLARLAQG</sequence>
<dbReference type="InterPro" id="IPR004843">
    <property type="entry name" value="Calcineurin-like_PHP"/>
</dbReference>
<evidence type="ECO:0000259" key="2">
    <source>
        <dbReference type="Pfam" id="PF00149"/>
    </source>
</evidence>
<accession>A0ABV6J0G0</accession>
<evidence type="ECO:0000256" key="1">
    <source>
        <dbReference type="ARBA" id="ARBA00022801"/>
    </source>
</evidence>
<proteinExistence type="predicted"/>
<keyword evidence="3" id="KW-0269">Exonuclease</keyword>
<dbReference type="SUPFAM" id="SSF56300">
    <property type="entry name" value="Metallo-dependent phosphatases"/>
    <property type="match status" value="1"/>
</dbReference>
<keyword evidence="1" id="KW-0378">Hydrolase</keyword>
<name>A0ABV6J0G0_9PROT</name>
<dbReference type="GO" id="GO:0004527">
    <property type="term" value="F:exonuclease activity"/>
    <property type="evidence" value="ECO:0007669"/>
    <property type="project" value="UniProtKB-KW"/>
</dbReference>
<comment type="caution">
    <text evidence="3">The sequence shown here is derived from an EMBL/GenBank/DDBJ whole genome shotgun (WGS) entry which is preliminary data.</text>
</comment>
<dbReference type="Proteomes" id="UP001589789">
    <property type="component" value="Unassembled WGS sequence"/>
</dbReference>
<dbReference type="InterPro" id="IPR041796">
    <property type="entry name" value="Mre11_N"/>
</dbReference>
<reference evidence="3 4" key="1">
    <citation type="submission" date="2024-09" db="EMBL/GenBank/DDBJ databases">
        <authorList>
            <person name="Sun Q."/>
            <person name="Mori K."/>
        </authorList>
    </citation>
    <scope>NUCLEOTIDE SEQUENCE [LARGE SCALE GENOMIC DNA]</scope>
    <source>
        <strain evidence="3 4">CCM 7468</strain>
    </source>
</reference>
<evidence type="ECO:0000313" key="3">
    <source>
        <dbReference type="EMBL" id="MFC0389364.1"/>
    </source>
</evidence>
<gene>
    <name evidence="3" type="ORF">ACFFIC_28035</name>
</gene>
<keyword evidence="4" id="KW-1185">Reference proteome</keyword>
<organism evidence="3 4">
    <name type="scientific">Muricoccus vinaceus</name>
    <dbReference type="NCBI Taxonomy" id="424704"/>
    <lineage>
        <taxon>Bacteria</taxon>
        <taxon>Pseudomonadati</taxon>
        <taxon>Pseudomonadota</taxon>
        <taxon>Alphaproteobacteria</taxon>
        <taxon>Acetobacterales</taxon>
        <taxon>Roseomonadaceae</taxon>
        <taxon>Muricoccus</taxon>
    </lineage>
</organism>
<dbReference type="CDD" id="cd00840">
    <property type="entry name" value="MPP_Mre11_N"/>
    <property type="match status" value="1"/>
</dbReference>
<dbReference type="InterPro" id="IPR014576">
    <property type="entry name" value="Pesterase_YhaO"/>
</dbReference>
<dbReference type="InterPro" id="IPR050535">
    <property type="entry name" value="DNA_Repair-Maintenance_Comp"/>
</dbReference>
<dbReference type="Pfam" id="PF00149">
    <property type="entry name" value="Metallophos"/>
    <property type="match status" value="1"/>
</dbReference>
<dbReference type="Gene3D" id="3.60.21.10">
    <property type="match status" value="1"/>
</dbReference>
<dbReference type="PANTHER" id="PTHR30337">
    <property type="entry name" value="COMPONENT OF ATP-DEPENDENT DSDNA EXONUCLEASE"/>
    <property type="match status" value="1"/>
</dbReference>
<dbReference type="RefSeq" id="WP_377056671.1">
    <property type="nucleotide sequence ID" value="NZ_JBHLVZ010000110.1"/>
</dbReference>